<keyword evidence="2" id="KW-0472">Membrane</keyword>
<protein>
    <recommendedName>
        <fullName evidence="4">Tyrosine kinase G-rich domain-containing protein</fullName>
    </recommendedName>
</protein>
<dbReference type="AlphaFoldDB" id="A0AAU7JIV6"/>
<feature type="region of interest" description="Disordered" evidence="1">
    <location>
        <begin position="146"/>
        <end position="177"/>
    </location>
</feature>
<evidence type="ECO:0000313" key="3">
    <source>
        <dbReference type="EMBL" id="XBO40318.1"/>
    </source>
</evidence>
<dbReference type="PANTHER" id="PTHR32309:SF13">
    <property type="entry name" value="FERRIC ENTEROBACTIN TRANSPORT PROTEIN FEPE"/>
    <property type="match status" value="1"/>
</dbReference>
<accession>A0AAU7JIV6</accession>
<dbReference type="EMBL" id="CP157484">
    <property type="protein sequence ID" value="XBO40318.1"/>
    <property type="molecule type" value="Genomic_DNA"/>
</dbReference>
<proteinExistence type="predicted"/>
<organism evidence="3">
    <name type="scientific">Alsobacter sp. KACC 23698</name>
    <dbReference type="NCBI Taxonomy" id="3149229"/>
    <lineage>
        <taxon>Bacteria</taxon>
        <taxon>Pseudomonadati</taxon>
        <taxon>Pseudomonadota</taxon>
        <taxon>Alphaproteobacteria</taxon>
        <taxon>Hyphomicrobiales</taxon>
        <taxon>Alsobacteraceae</taxon>
        <taxon>Alsobacter</taxon>
    </lineage>
</organism>
<sequence>MDAAVAQISKSVTVRVEPNTDVISIAFVHENPSVAASFANSLAEAFVDRQIELFSRPGAVDFFRDQKAAFEAELEKSAAALDKFMRREATYSISEERSLLLKRRSDISASLTATRSQLAEKGGQKDELVSQLRRLKPVTSSPFVSGLVDSLGSDDRTPSGSRSRTGSPSTEYKSSVSDDPPLLMVKVYQESIVLLFRVNGELTGLQRLQTQQQAELQGIDTELRGLSAKAGEFERLRRELALATLNVETYSKRTVDEQITTALQAAKFTSVRVIQPAAIPLRATYPRGHIFLLVGTFVGAIFSFFVVLLPRPNDGVELTPSDRTRGRL</sequence>
<keyword evidence="2" id="KW-1133">Transmembrane helix</keyword>
<dbReference type="GO" id="GO:0004713">
    <property type="term" value="F:protein tyrosine kinase activity"/>
    <property type="evidence" value="ECO:0007669"/>
    <property type="project" value="TreeGrafter"/>
</dbReference>
<feature type="transmembrane region" description="Helical" evidence="2">
    <location>
        <begin position="290"/>
        <end position="309"/>
    </location>
</feature>
<name>A0AAU7JIV6_9HYPH</name>
<gene>
    <name evidence="3" type="ORF">ABEG18_05955</name>
</gene>
<reference evidence="3" key="1">
    <citation type="submission" date="2024-05" db="EMBL/GenBank/DDBJ databases">
        <authorList>
            <person name="Kim S."/>
            <person name="Heo J."/>
            <person name="Choi H."/>
            <person name="Choi Y."/>
            <person name="Kwon S.-W."/>
            <person name="Kim Y."/>
        </authorList>
    </citation>
    <scope>NUCLEOTIDE SEQUENCE</scope>
    <source>
        <strain evidence="3">KACC 23698</strain>
    </source>
</reference>
<evidence type="ECO:0000256" key="2">
    <source>
        <dbReference type="SAM" id="Phobius"/>
    </source>
</evidence>
<keyword evidence="2" id="KW-0812">Transmembrane</keyword>
<dbReference type="InterPro" id="IPR050445">
    <property type="entry name" value="Bact_polysacc_biosynth/exp"/>
</dbReference>
<dbReference type="GO" id="GO:0005886">
    <property type="term" value="C:plasma membrane"/>
    <property type="evidence" value="ECO:0007669"/>
    <property type="project" value="TreeGrafter"/>
</dbReference>
<feature type="compositionally biased region" description="Low complexity" evidence="1">
    <location>
        <begin position="158"/>
        <end position="170"/>
    </location>
</feature>
<evidence type="ECO:0008006" key="4">
    <source>
        <dbReference type="Google" id="ProtNLM"/>
    </source>
</evidence>
<dbReference type="RefSeq" id="WP_406857175.1">
    <property type="nucleotide sequence ID" value="NZ_CP157484.1"/>
</dbReference>
<evidence type="ECO:0000256" key="1">
    <source>
        <dbReference type="SAM" id="MobiDB-lite"/>
    </source>
</evidence>
<dbReference type="PANTHER" id="PTHR32309">
    <property type="entry name" value="TYROSINE-PROTEIN KINASE"/>
    <property type="match status" value="1"/>
</dbReference>